<feature type="domain" description="PD-(D/E)XK endonuclease-like" evidence="1">
    <location>
        <begin position="18"/>
        <end position="366"/>
    </location>
</feature>
<sequence>MSPAQRLEEDVITAEKATYSSLTLHRRCPQAWKYRYIDGLRRARSEVTPALDFGSWFHAVRALDRITKGVAEGTLKAHPEEIQTTDTGPTFPWDASPSDVMAAAVEYWDRLGGDAQEVWIDWLGQPLPQRLSHVYAEWRERWSEESENESVLAVEQRWEREIPGTGVTLWGYADEVYQDRKRGIVVVRDCKTSGTLGQVTSLDEMMDSQVQLYAWGLSPDCAEWNLPAPRAVAFDRVRSKAPKTPKITKAGKLSASVKDYDLRTYLEWCADGVPFEGMKKDGSAAGTYTAEESEIERLASPQVVSQWFARHLTPVSPYLVRSHLQAAADTCSDISRTRVRSDRRGEAPRNFGKAACQFCEFADLCRAQMVGGPGGEYAPEEYGLRYRDPSHSGR</sequence>
<accession>A0A8S5LH78</accession>
<evidence type="ECO:0000313" key="2">
    <source>
        <dbReference type="EMBL" id="DAD69232.1"/>
    </source>
</evidence>
<dbReference type="InterPro" id="IPR011604">
    <property type="entry name" value="PDDEXK-like_dom_sf"/>
</dbReference>
<organism evidence="2">
    <name type="scientific">Myoviridae sp. cte0t5</name>
    <dbReference type="NCBI Taxonomy" id="2823549"/>
    <lineage>
        <taxon>Viruses</taxon>
        <taxon>Duplodnaviria</taxon>
        <taxon>Heunggongvirae</taxon>
        <taxon>Uroviricota</taxon>
        <taxon>Caudoviricetes</taxon>
    </lineage>
</organism>
<protein>
    <submittedName>
        <fullName evidence="2">PD-(D/E)XK nuclease superfamily protein</fullName>
    </submittedName>
</protein>
<dbReference type="InterPro" id="IPR038726">
    <property type="entry name" value="PDDEXK_AddAB-type"/>
</dbReference>
<dbReference type="Gene3D" id="3.90.320.10">
    <property type="match status" value="1"/>
</dbReference>
<name>A0A8S5LH78_9CAUD</name>
<dbReference type="EMBL" id="BK014717">
    <property type="protein sequence ID" value="DAD69232.1"/>
    <property type="molecule type" value="Genomic_DNA"/>
</dbReference>
<dbReference type="Pfam" id="PF12705">
    <property type="entry name" value="PDDEXK_1"/>
    <property type="match status" value="1"/>
</dbReference>
<proteinExistence type="predicted"/>
<reference evidence="2" key="1">
    <citation type="journal article" date="2021" name="Proc. Natl. Acad. Sci. U.S.A.">
        <title>A Catalog of Tens of Thousands of Viruses from Human Metagenomes Reveals Hidden Associations with Chronic Diseases.</title>
        <authorList>
            <person name="Tisza M.J."/>
            <person name="Buck C.B."/>
        </authorList>
    </citation>
    <scope>NUCLEOTIDE SEQUENCE</scope>
    <source>
        <strain evidence="2">Cte0t5</strain>
    </source>
</reference>
<evidence type="ECO:0000259" key="1">
    <source>
        <dbReference type="Pfam" id="PF12705"/>
    </source>
</evidence>